<name>A0ABD3IJB6_EUCGL</name>
<feature type="region of interest" description="Disordered" evidence="1">
    <location>
        <begin position="1"/>
        <end position="76"/>
    </location>
</feature>
<reference evidence="2 3" key="1">
    <citation type="submission" date="2024-11" db="EMBL/GenBank/DDBJ databases">
        <title>Chromosome-level genome assembly of Eucalyptus globulus Labill. provides insights into its genome evolution.</title>
        <authorList>
            <person name="Li X."/>
        </authorList>
    </citation>
    <scope>NUCLEOTIDE SEQUENCE [LARGE SCALE GENOMIC DNA]</scope>
    <source>
        <strain evidence="2">CL2024</strain>
        <tissue evidence="2">Fresh tender leaves</tissue>
    </source>
</reference>
<dbReference type="EMBL" id="JBJKBG010000011">
    <property type="protein sequence ID" value="KAL3714778.1"/>
    <property type="molecule type" value="Genomic_DNA"/>
</dbReference>
<evidence type="ECO:0000313" key="3">
    <source>
        <dbReference type="Proteomes" id="UP001634007"/>
    </source>
</evidence>
<gene>
    <name evidence="2" type="ORF">ACJRO7_006646</name>
</gene>
<keyword evidence="3" id="KW-1185">Reference proteome</keyword>
<protein>
    <submittedName>
        <fullName evidence="2">Uncharacterized protein</fullName>
    </submittedName>
</protein>
<dbReference type="AlphaFoldDB" id="A0ABD3IJB6"/>
<feature type="compositionally biased region" description="Low complexity" evidence="1">
    <location>
        <begin position="37"/>
        <end position="47"/>
    </location>
</feature>
<feature type="compositionally biased region" description="Basic and acidic residues" evidence="1">
    <location>
        <begin position="62"/>
        <end position="72"/>
    </location>
</feature>
<evidence type="ECO:0000313" key="2">
    <source>
        <dbReference type="EMBL" id="KAL3714778.1"/>
    </source>
</evidence>
<dbReference type="Proteomes" id="UP001634007">
    <property type="component" value="Unassembled WGS sequence"/>
</dbReference>
<comment type="caution">
    <text evidence="2">The sequence shown here is derived from an EMBL/GenBank/DDBJ whole genome shotgun (WGS) entry which is preliminary data.</text>
</comment>
<proteinExistence type="predicted"/>
<organism evidence="2 3">
    <name type="scientific">Eucalyptus globulus</name>
    <name type="common">Tasmanian blue gum</name>
    <dbReference type="NCBI Taxonomy" id="34317"/>
    <lineage>
        <taxon>Eukaryota</taxon>
        <taxon>Viridiplantae</taxon>
        <taxon>Streptophyta</taxon>
        <taxon>Embryophyta</taxon>
        <taxon>Tracheophyta</taxon>
        <taxon>Spermatophyta</taxon>
        <taxon>Magnoliopsida</taxon>
        <taxon>eudicotyledons</taxon>
        <taxon>Gunneridae</taxon>
        <taxon>Pentapetalae</taxon>
        <taxon>rosids</taxon>
        <taxon>malvids</taxon>
        <taxon>Myrtales</taxon>
        <taxon>Myrtaceae</taxon>
        <taxon>Myrtoideae</taxon>
        <taxon>Eucalypteae</taxon>
        <taxon>Eucalyptus</taxon>
    </lineage>
</organism>
<sequence>MPRPDQVPSAENAHITSTTPLESCCSRNRIPDPLPSPSSSLPSSTPTELGRTRARGGPEAGARSKSEDDGKRSGFRRKVADDMAFAVCEYSGRHSSLELGHQRYEKGECESGER</sequence>
<accession>A0ABD3IJB6</accession>
<evidence type="ECO:0000256" key="1">
    <source>
        <dbReference type="SAM" id="MobiDB-lite"/>
    </source>
</evidence>